<gene>
    <name evidence="2" type="ORF">AB0K36_01425</name>
</gene>
<evidence type="ECO:0000256" key="1">
    <source>
        <dbReference type="SAM" id="SignalP"/>
    </source>
</evidence>
<organism evidence="2 3">
    <name type="scientific">Streptomyces kurssanovii</name>
    <dbReference type="NCBI Taxonomy" id="67312"/>
    <lineage>
        <taxon>Bacteria</taxon>
        <taxon>Bacillati</taxon>
        <taxon>Actinomycetota</taxon>
        <taxon>Actinomycetes</taxon>
        <taxon>Kitasatosporales</taxon>
        <taxon>Streptomycetaceae</taxon>
        <taxon>Streptomyces</taxon>
    </lineage>
</organism>
<proteinExistence type="predicted"/>
<accession>A0ABV3HLK4</accession>
<feature type="signal peptide" evidence="1">
    <location>
        <begin position="1"/>
        <end position="25"/>
    </location>
</feature>
<keyword evidence="1" id="KW-0732">Signal</keyword>
<sequence length="149" mass="15223">MRRIGAVATTAALGAVLAVAGNAHAGDDSHNGCAPGYVCAFNGTNLSDGIDKKADGTWSGSSGNVRSLLNNGMSDPGADHIRYSGWVNYGNGTYRSVKGCLHFDENAAGLTAGSWLNFPATTRISSAAWGGECGAGEPTMTLGRPVYLP</sequence>
<comment type="caution">
    <text evidence="2">The sequence shown here is derived from an EMBL/GenBank/DDBJ whole genome shotgun (WGS) entry which is preliminary data.</text>
</comment>
<reference evidence="2 3" key="1">
    <citation type="submission" date="2024-06" db="EMBL/GenBank/DDBJ databases">
        <title>The Natural Products Discovery Center: Release of the First 8490 Sequenced Strains for Exploring Actinobacteria Biosynthetic Diversity.</title>
        <authorList>
            <person name="Kalkreuter E."/>
            <person name="Kautsar S.A."/>
            <person name="Yang D."/>
            <person name="Bader C.D."/>
            <person name="Teijaro C.N."/>
            <person name="Fluegel L."/>
            <person name="Davis C.M."/>
            <person name="Simpson J.R."/>
            <person name="Lauterbach L."/>
            <person name="Steele A.D."/>
            <person name="Gui C."/>
            <person name="Meng S."/>
            <person name="Li G."/>
            <person name="Viehrig K."/>
            <person name="Ye F."/>
            <person name="Su P."/>
            <person name="Kiefer A.F."/>
            <person name="Nichols A."/>
            <person name="Cepeda A.J."/>
            <person name="Yan W."/>
            <person name="Fan B."/>
            <person name="Jiang Y."/>
            <person name="Adhikari A."/>
            <person name="Zheng C.-J."/>
            <person name="Schuster L."/>
            <person name="Cowan T.M."/>
            <person name="Smanski M.J."/>
            <person name="Chevrette M.G."/>
            <person name="De Carvalho L.P.S."/>
            <person name="Shen B."/>
        </authorList>
    </citation>
    <scope>NUCLEOTIDE SEQUENCE [LARGE SCALE GENOMIC DNA]</scope>
    <source>
        <strain evidence="2 3">NPDC049344</strain>
    </source>
</reference>
<dbReference type="RefSeq" id="WP_364586681.1">
    <property type="nucleotide sequence ID" value="NZ_JBFAQK010000001.1"/>
</dbReference>
<dbReference type="EMBL" id="JBFAQK010000001">
    <property type="protein sequence ID" value="MEV4679448.1"/>
    <property type="molecule type" value="Genomic_DNA"/>
</dbReference>
<dbReference type="Proteomes" id="UP001552521">
    <property type="component" value="Unassembled WGS sequence"/>
</dbReference>
<evidence type="ECO:0008006" key="4">
    <source>
        <dbReference type="Google" id="ProtNLM"/>
    </source>
</evidence>
<protein>
    <recommendedName>
        <fullName evidence="4">Peptidase inhibitor family I36</fullName>
    </recommendedName>
</protein>
<keyword evidence="3" id="KW-1185">Reference proteome</keyword>
<evidence type="ECO:0000313" key="2">
    <source>
        <dbReference type="EMBL" id="MEV4679448.1"/>
    </source>
</evidence>
<name>A0ABV3HLK4_9ACTN</name>
<evidence type="ECO:0000313" key="3">
    <source>
        <dbReference type="Proteomes" id="UP001552521"/>
    </source>
</evidence>
<feature type="chain" id="PRO_5046475508" description="Peptidase inhibitor family I36" evidence="1">
    <location>
        <begin position="26"/>
        <end position="149"/>
    </location>
</feature>